<sequence>MGFFRAVVHDDPRIKHLQTVHANIPDSILPGNSKNHFGSFAQSSKKVELYGSTEAALNNALEVAFAEGAAKSLQCAPCPFEFQERGPGVVADSVIFVSRTRS</sequence>
<comment type="caution">
    <text evidence="1">The sequence shown here is derived from an EMBL/GenBank/DDBJ whole genome shotgun (WGS) entry which is preliminary data.</text>
</comment>
<accession>A0A9P7DIM9</accession>
<name>A0A9P7DIM9_9AGAM</name>
<reference evidence="1" key="1">
    <citation type="journal article" date="2020" name="New Phytol.">
        <title>Comparative genomics reveals dynamic genome evolution in host specialist ectomycorrhizal fungi.</title>
        <authorList>
            <person name="Lofgren L.A."/>
            <person name="Nguyen N.H."/>
            <person name="Vilgalys R."/>
            <person name="Ruytinx J."/>
            <person name="Liao H.L."/>
            <person name="Branco S."/>
            <person name="Kuo A."/>
            <person name="LaButti K."/>
            <person name="Lipzen A."/>
            <person name="Andreopoulos W."/>
            <person name="Pangilinan J."/>
            <person name="Riley R."/>
            <person name="Hundley H."/>
            <person name="Na H."/>
            <person name="Barry K."/>
            <person name="Grigoriev I.V."/>
            <person name="Stajich J.E."/>
            <person name="Kennedy P.G."/>
        </authorList>
    </citation>
    <scope>NUCLEOTIDE SEQUENCE</scope>
    <source>
        <strain evidence="1">S12</strain>
    </source>
</reference>
<evidence type="ECO:0000313" key="1">
    <source>
        <dbReference type="EMBL" id="KAG1794358.1"/>
    </source>
</evidence>
<dbReference type="Proteomes" id="UP000719766">
    <property type="component" value="Unassembled WGS sequence"/>
</dbReference>
<protein>
    <submittedName>
        <fullName evidence="1">Uncharacterized protein</fullName>
    </submittedName>
</protein>
<evidence type="ECO:0000313" key="2">
    <source>
        <dbReference type="Proteomes" id="UP000719766"/>
    </source>
</evidence>
<keyword evidence="2" id="KW-1185">Reference proteome</keyword>
<dbReference type="OrthoDB" id="3236755at2759"/>
<dbReference type="AlphaFoldDB" id="A0A9P7DIM9"/>
<gene>
    <name evidence="1" type="ORF">HD556DRAFT_1308072</name>
</gene>
<proteinExistence type="predicted"/>
<dbReference type="RefSeq" id="XP_041160525.1">
    <property type="nucleotide sequence ID" value="XM_041300086.1"/>
</dbReference>
<dbReference type="EMBL" id="JABBWE010000026">
    <property type="protein sequence ID" value="KAG1794358.1"/>
    <property type="molecule type" value="Genomic_DNA"/>
</dbReference>
<dbReference type="GeneID" id="64593850"/>
<organism evidence="1 2">
    <name type="scientific">Suillus plorans</name>
    <dbReference type="NCBI Taxonomy" id="116603"/>
    <lineage>
        <taxon>Eukaryota</taxon>
        <taxon>Fungi</taxon>
        <taxon>Dikarya</taxon>
        <taxon>Basidiomycota</taxon>
        <taxon>Agaricomycotina</taxon>
        <taxon>Agaricomycetes</taxon>
        <taxon>Agaricomycetidae</taxon>
        <taxon>Boletales</taxon>
        <taxon>Suillineae</taxon>
        <taxon>Suillaceae</taxon>
        <taxon>Suillus</taxon>
    </lineage>
</organism>